<dbReference type="OrthoDB" id="10267474at2759"/>
<dbReference type="GO" id="GO:0005737">
    <property type="term" value="C:cytoplasm"/>
    <property type="evidence" value="ECO:0007669"/>
    <property type="project" value="TreeGrafter"/>
</dbReference>
<dbReference type="GO" id="GO:1990114">
    <property type="term" value="P:RNA polymerase II core complex assembly"/>
    <property type="evidence" value="ECO:0007669"/>
    <property type="project" value="TreeGrafter"/>
</dbReference>
<reference evidence="4 5" key="1">
    <citation type="submission" date="2017-03" db="EMBL/GenBank/DDBJ databases">
        <title>Genome of the blue death feigning beetle - Asbolus verrucosus.</title>
        <authorList>
            <person name="Rider S.D."/>
        </authorList>
    </citation>
    <scope>NUCLEOTIDE SEQUENCE [LARGE SCALE GENOMIC DNA]</scope>
    <source>
        <strain evidence="4">Butters</strain>
        <tissue evidence="4">Head and leg muscle</tissue>
    </source>
</reference>
<dbReference type="SUPFAM" id="SSF46579">
    <property type="entry name" value="Prefoldin"/>
    <property type="match status" value="1"/>
</dbReference>
<evidence type="ECO:0000256" key="1">
    <source>
        <dbReference type="ARBA" id="ARBA00010048"/>
    </source>
</evidence>
<dbReference type="AlphaFoldDB" id="A0A482VRT3"/>
<evidence type="ECO:0000256" key="3">
    <source>
        <dbReference type="SAM" id="Coils"/>
    </source>
</evidence>
<gene>
    <name evidence="4" type="ORF">BDFB_004964</name>
</gene>
<dbReference type="InterPro" id="IPR009053">
    <property type="entry name" value="Prefoldin"/>
</dbReference>
<keyword evidence="5" id="KW-1185">Reference proteome</keyword>
<protein>
    <submittedName>
        <fullName evidence="4">Prefoldin domain containing protein</fullName>
    </submittedName>
</protein>
<dbReference type="InterPro" id="IPR004127">
    <property type="entry name" value="Prefoldin_subunit_alpha"/>
</dbReference>
<proteinExistence type="inferred from homology"/>
<dbReference type="STRING" id="1661398.A0A482VRT3"/>
<dbReference type="GO" id="GO:0006457">
    <property type="term" value="P:protein folding"/>
    <property type="evidence" value="ECO:0007669"/>
    <property type="project" value="InterPro"/>
</dbReference>
<name>A0A482VRT3_ASBVE</name>
<dbReference type="FunFam" id="1.10.287.370:FF:000004">
    <property type="entry name" value="Probable prefoldin subunit 5"/>
    <property type="match status" value="1"/>
</dbReference>
<dbReference type="GO" id="GO:1990113">
    <property type="term" value="P:RNA polymerase I assembly"/>
    <property type="evidence" value="ECO:0007669"/>
    <property type="project" value="TreeGrafter"/>
</dbReference>
<dbReference type="PANTHER" id="PTHR12674">
    <property type="entry name" value="PREFOLDIN SUBUNIT 5"/>
    <property type="match status" value="1"/>
</dbReference>
<dbReference type="PANTHER" id="PTHR12674:SF2">
    <property type="entry name" value="PREFOLDIN SUBUNIT 5"/>
    <property type="match status" value="1"/>
</dbReference>
<keyword evidence="3" id="KW-0175">Coiled coil</keyword>
<evidence type="ECO:0000256" key="2">
    <source>
        <dbReference type="ARBA" id="ARBA00023186"/>
    </source>
</evidence>
<dbReference type="Proteomes" id="UP000292052">
    <property type="component" value="Unassembled WGS sequence"/>
</dbReference>
<dbReference type="InterPro" id="IPR011599">
    <property type="entry name" value="PFD_alpha_archaea"/>
</dbReference>
<dbReference type="CDD" id="cd23157">
    <property type="entry name" value="Prefoldin_5"/>
    <property type="match status" value="1"/>
</dbReference>
<sequence length="155" mass="17655">MAQISATEQPNMKQVDLTTLNIQQLSTLKQQLDQELNLFQESLASLKMAQTKFQNSGESLEKISPESEGKDILVPLTGSMYVPGKLHETDNVIIDIGTRYYAEKDIGAAKDYFKRKIQFVTEQMEKIQFLGLEKSKIRDAIVEIVEMKLQQQQQS</sequence>
<dbReference type="GO" id="GO:0051082">
    <property type="term" value="F:unfolded protein binding"/>
    <property type="evidence" value="ECO:0007669"/>
    <property type="project" value="InterPro"/>
</dbReference>
<comment type="similarity">
    <text evidence="1">Belongs to the prefoldin subunit alpha family.</text>
</comment>
<organism evidence="4 5">
    <name type="scientific">Asbolus verrucosus</name>
    <name type="common">Desert ironclad beetle</name>
    <dbReference type="NCBI Taxonomy" id="1661398"/>
    <lineage>
        <taxon>Eukaryota</taxon>
        <taxon>Metazoa</taxon>
        <taxon>Ecdysozoa</taxon>
        <taxon>Arthropoda</taxon>
        <taxon>Hexapoda</taxon>
        <taxon>Insecta</taxon>
        <taxon>Pterygota</taxon>
        <taxon>Neoptera</taxon>
        <taxon>Endopterygota</taxon>
        <taxon>Coleoptera</taxon>
        <taxon>Polyphaga</taxon>
        <taxon>Cucujiformia</taxon>
        <taxon>Tenebrionidae</taxon>
        <taxon>Pimeliinae</taxon>
        <taxon>Asbolus</taxon>
    </lineage>
</organism>
<dbReference type="EMBL" id="QDEB01070615">
    <property type="protein sequence ID" value="RZC35453.1"/>
    <property type="molecule type" value="Genomic_DNA"/>
</dbReference>
<comment type="caution">
    <text evidence="4">The sequence shown here is derived from an EMBL/GenBank/DDBJ whole genome shotgun (WGS) entry which is preliminary data.</text>
</comment>
<dbReference type="NCBIfam" id="TIGR00293">
    <property type="entry name" value="prefoldin subunit alpha"/>
    <property type="match status" value="1"/>
</dbReference>
<dbReference type="GO" id="GO:0016272">
    <property type="term" value="C:prefoldin complex"/>
    <property type="evidence" value="ECO:0007669"/>
    <property type="project" value="InterPro"/>
</dbReference>
<dbReference type="Gene3D" id="1.10.287.370">
    <property type="match status" value="1"/>
</dbReference>
<evidence type="ECO:0000313" key="5">
    <source>
        <dbReference type="Proteomes" id="UP000292052"/>
    </source>
</evidence>
<dbReference type="Pfam" id="PF02996">
    <property type="entry name" value="Prefoldin"/>
    <property type="match status" value="1"/>
</dbReference>
<keyword evidence="2" id="KW-0143">Chaperone</keyword>
<evidence type="ECO:0000313" key="4">
    <source>
        <dbReference type="EMBL" id="RZC35453.1"/>
    </source>
</evidence>
<dbReference type="GO" id="GO:1990115">
    <property type="term" value="P:RNA polymerase III assembly"/>
    <property type="evidence" value="ECO:0007669"/>
    <property type="project" value="TreeGrafter"/>
</dbReference>
<accession>A0A482VRT3</accession>
<feature type="coiled-coil region" evidence="3">
    <location>
        <begin position="22"/>
        <end position="49"/>
    </location>
</feature>